<comment type="caution">
    <text evidence="2">The sequence shown here is derived from an EMBL/GenBank/DDBJ whole genome shotgun (WGS) entry which is preliminary data.</text>
</comment>
<gene>
    <name evidence="2" type="ORF">GCM10010970_12990</name>
</gene>
<reference evidence="3" key="1">
    <citation type="journal article" date="2019" name="Int. J. Syst. Evol. Microbiol.">
        <title>The Global Catalogue of Microorganisms (GCM) 10K type strain sequencing project: providing services to taxonomists for standard genome sequencing and annotation.</title>
        <authorList>
            <consortium name="The Broad Institute Genomics Platform"/>
            <consortium name="The Broad Institute Genome Sequencing Center for Infectious Disease"/>
            <person name="Wu L."/>
            <person name="Ma J."/>
        </authorList>
    </citation>
    <scope>NUCLEOTIDE SEQUENCE [LARGE SCALE GENOMIC DNA]</scope>
    <source>
        <strain evidence="3">CGMCC 1.8859</strain>
    </source>
</reference>
<evidence type="ECO:0000313" key="2">
    <source>
        <dbReference type="EMBL" id="GGP19917.1"/>
    </source>
</evidence>
<dbReference type="EMBL" id="BMLX01000001">
    <property type="protein sequence ID" value="GGP19917.1"/>
    <property type="molecule type" value="Genomic_DNA"/>
</dbReference>
<accession>A0ABQ2P7X9</accession>
<evidence type="ECO:0000256" key="1">
    <source>
        <dbReference type="SAM" id="MobiDB-lite"/>
    </source>
</evidence>
<keyword evidence="3" id="KW-1185">Reference proteome</keyword>
<evidence type="ECO:0000313" key="3">
    <source>
        <dbReference type="Proteomes" id="UP000637267"/>
    </source>
</evidence>
<name>A0ABQ2P7X9_9NEIS</name>
<proteinExistence type="predicted"/>
<dbReference type="Proteomes" id="UP000637267">
    <property type="component" value="Unassembled WGS sequence"/>
</dbReference>
<organism evidence="2 3">
    <name type="scientific">Silvimonas iriomotensis</name>
    <dbReference type="NCBI Taxonomy" id="449662"/>
    <lineage>
        <taxon>Bacteria</taxon>
        <taxon>Pseudomonadati</taxon>
        <taxon>Pseudomonadota</taxon>
        <taxon>Betaproteobacteria</taxon>
        <taxon>Neisseriales</taxon>
        <taxon>Chitinibacteraceae</taxon>
        <taxon>Silvimonas</taxon>
    </lineage>
</organism>
<feature type="region of interest" description="Disordered" evidence="1">
    <location>
        <begin position="1"/>
        <end position="27"/>
    </location>
</feature>
<protein>
    <submittedName>
        <fullName evidence="2">Uncharacterized protein</fullName>
    </submittedName>
</protein>
<sequence length="87" mass="9646">MLDTPPVTIIRRHRPRAIRPPPLATPENTYTASMSALSYTATRGFPLQAAYATDMSGQAQQVSSITWNTGLPGFLRQTDNTQRRPQC</sequence>